<reference evidence="2" key="1">
    <citation type="submission" date="2022-07" db="EMBL/GenBank/DDBJ databases">
        <title>Genome Sequence of Physisporinus lineatus.</title>
        <authorList>
            <person name="Buettner E."/>
        </authorList>
    </citation>
    <scope>NUCLEOTIDE SEQUENCE</scope>
    <source>
        <strain evidence="2">VT162</strain>
    </source>
</reference>
<name>A0AAD5YJR9_9APHY</name>
<evidence type="ECO:0000313" key="3">
    <source>
        <dbReference type="Proteomes" id="UP001212997"/>
    </source>
</evidence>
<dbReference type="InterPro" id="IPR056279">
    <property type="entry name" value="Aip3p_Bud6_N"/>
</dbReference>
<dbReference type="EMBL" id="JANAWD010000137">
    <property type="protein sequence ID" value="KAJ3485938.1"/>
    <property type="molecule type" value="Genomic_DNA"/>
</dbReference>
<feature type="domain" description="Aip3p/Bud6 N-terminal" evidence="1">
    <location>
        <begin position="52"/>
        <end position="159"/>
    </location>
</feature>
<dbReference type="Proteomes" id="UP001212997">
    <property type="component" value="Unassembled WGS sequence"/>
</dbReference>
<proteinExistence type="predicted"/>
<keyword evidence="3" id="KW-1185">Reference proteome</keyword>
<comment type="caution">
    <text evidence="2">The sequence shown here is derived from an EMBL/GenBank/DDBJ whole genome shotgun (WGS) entry which is preliminary data.</text>
</comment>
<evidence type="ECO:0000259" key="1">
    <source>
        <dbReference type="Pfam" id="PF23153"/>
    </source>
</evidence>
<sequence>MQPPPYDQACAVGQTTIIRSVSGAQWNKPSPINTKTVSYHYSPPPSPSDVPTAVSTLLGLTKQLQEMLRLWSVCQASEEQVSDAYILVGMQFNVTVNAFKRHHIEMRDLFTIPTELRNVLETCLGEDPCPQTLELYMPQVRAILYRLLQGLQRVQAPYRKAIEAHRDASHRWSLSPVEEDLKRRSNGRLG</sequence>
<accession>A0AAD5YJR9</accession>
<dbReference type="Pfam" id="PF23153">
    <property type="entry name" value="Aip3p_Bud6_N"/>
    <property type="match status" value="1"/>
</dbReference>
<dbReference type="AlphaFoldDB" id="A0AAD5YJR9"/>
<organism evidence="2 3">
    <name type="scientific">Meripilus lineatus</name>
    <dbReference type="NCBI Taxonomy" id="2056292"/>
    <lineage>
        <taxon>Eukaryota</taxon>
        <taxon>Fungi</taxon>
        <taxon>Dikarya</taxon>
        <taxon>Basidiomycota</taxon>
        <taxon>Agaricomycotina</taxon>
        <taxon>Agaricomycetes</taxon>
        <taxon>Polyporales</taxon>
        <taxon>Meripilaceae</taxon>
        <taxon>Meripilus</taxon>
    </lineage>
</organism>
<protein>
    <recommendedName>
        <fullName evidence="1">Aip3p/Bud6 N-terminal domain-containing protein</fullName>
    </recommendedName>
</protein>
<evidence type="ECO:0000313" key="2">
    <source>
        <dbReference type="EMBL" id="KAJ3485938.1"/>
    </source>
</evidence>
<gene>
    <name evidence="2" type="ORF">NLI96_g4606</name>
</gene>